<reference evidence="2 3" key="1">
    <citation type="submission" date="2016-11" db="EMBL/GenBank/DDBJ databases">
        <authorList>
            <person name="Jaros S."/>
            <person name="Januszkiewicz K."/>
            <person name="Wedrychowicz H."/>
        </authorList>
    </citation>
    <scope>NUCLEOTIDE SEQUENCE [LARGE SCALE GENOMIC DNA]</scope>
    <source>
        <strain evidence="2 3">DSM 15692</strain>
    </source>
</reference>
<evidence type="ECO:0000313" key="3">
    <source>
        <dbReference type="Proteomes" id="UP000184128"/>
    </source>
</evidence>
<keyword evidence="1" id="KW-0812">Transmembrane</keyword>
<feature type="transmembrane region" description="Helical" evidence="1">
    <location>
        <begin position="223"/>
        <end position="243"/>
    </location>
</feature>
<keyword evidence="1" id="KW-0472">Membrane</keyword>
<evidence type="ECO:0000256" key="1">
    <source>
        <dbReference type="SAM" id="Phobius"/>
    </source>
</evidence>
<proteinExistence type="predicted"/>
<evidence type="ECO:0000313" key="2">
    <source>
        <dbReference type="EMBL" id="SHE60876.1"/>
    </source>
</evidence>
<keyword evidence="1" id="KW-1133">Transmembrane helix</keyword>
<feature type="transmembrane region" description="Helical" evidence="1">
    <location>
        <begin position="122"/>
        <end position="140"/>
    </location>
</feature>
<feature type="transmembrane region" description="Helical" evidence="1">
    <location>
        <begin position="62"/>
        <end position="80"/>
    </location>
</feature>
<dbReference type="PANTHER" id="PTHR37308">
    <property type="entry name" value="INTEGRAL MEMBRANE PROTEIN"/>
    <property type="match status" value="1"/>
</dbReference>
<dbReference type="AlphaFoldDB" id="A0A1M4UVV5"/>
<dbReference type="RefSeq" id="WP_234945790.1">
    <property type="nucleotide sequence ID" value="NZ_FQUF01000009.1"/>
</dbReference>
<dbReference type="InterPro" id="IPR007163">
    <property type="entry name" value="VCA0040-like"/>
</dbReference>
<dbReference type="Proteomes" id="UP000184128">
    <property type="component" value="Unassembled WGS sequence"/>
</dbReference>
<accession>A0A1M4UVV5</accession>
<feature type="transmembrane region" description="Helical" evidence="1">
    <location>
        <begin position="192"/>
        <end position="211"/>
    </location>
</feature>
<keyword evidence="3" id="KW-1185">Reference proteome</keyword>
<dbReference type="Pfam" id="PF04018">
    <property type="entry name" value="VCA0040-like"/>
    <property type="match status" value="1"/>
</dbReference>
<gene>
    <name evidence="2" type="ORF">SAMN02745249_00778</name>
</gene>
<feature type="transmembrane region" description="Helical" evidence="1">
    <location>
        <begin position="21"/>
        <end position="42"/>
    </location>
</feature>
<name>A0A1M4UVV5_9LACT</name>
<dbReference type="EMBL" id="FQUF01000009">
    <property type="protein sequence ID" value="SHE60876.1"/>
    <property type="molecule type" value="Genomic_DNA"/>
</dbReference>
<dbReference type="PANTHER" id="PTHR37308:SF1">
    <property type="entry name" value="POLYPRENYL-PHOSPHATE TRANSPORTER"/>
    <property type="match status" value="1"/>
</dbReference>
<sequence length="282" mass="31460">MKDTKTKNNFIHWMIRFLKGIFIGSGAILPGVSGGALAVVFGLYEPIIRFLANIRKDFLKNIFYFLPVGLGALSGIFILATPIHYGLKHYPVYILWAFIGAIIGTLPSLYREAGKKGRTSKHNILLILTAIISFTLLSYFNHQLNMEIPRNFFSWLLAGGIFASGLIIPGLSPSNFLIYFSLYQPLMAGIRGLDFSIILPVVLGAIVIILSLAKVMRSIMEKFYTTVFHFILGIVIASTAIIAPEHSLYTAFNGFNYFILLLIFLIGISLGYWMGNLEESFE</sequence>
<feature type="transmembrane region" description="Helical" evidence="1">
    <location>
        <begin position="255"/>
        <end position="275"/>
    </location>
</feature>
<organism evidence="2 3">
    <name type="scientific">Atopostipes suicloacalis DSM 15692</name>
    <dbReference type="NCBI Taxonomy" id="1121025"/>
    <lineage>
        <taxon>Bacteria</taxon>
        <taxon>Bacillati</taxon>
        <taxon>Bacillota</taxon>
        <taxon>Bacilli</taxon>
        <taxon>Lactobacillales</taxon>
        <taxon>Carnobacteriaceae</taxon>
        <taxon>Atopostipes</taxon>
    </lineage>
</organism>
<feature type="transmembrane region" description="Helical" evidence="1">
    <location>
        <begin position="152"/>
        <end position="172"/>
    </location>
</feature>
<feature type="transmembrane region" description="Helical" evidence="1">
    <location>
        <begin position="92"/>
        <end position="110"/>
    </location>
</feature>
<protein>
    <submittedName>
        <fullName evidence="2">Putative membrane protein</fullName>
    </submittedName>
</protein>